<accession>A0A1Y1W7Q0</accession>
<organism evidence="9 10">
    <name type="scientific">Linderina pennispora</name>
    <dbReference type="NCBI Taxonomy" id="61395"/>
    <lineage>
        <taxon>Eukaryota</taxon>
        <taxon>Fungi</taxon>
        <taxon>Fungi incertae sedis</taxon>
        <taxon>Zoopagomycota</taxon>
        <taxon>Kickxellomycotina</taxon>
        <taxon>Kickxellomycetes</taxon>
        <taxon>Kickxellales</taxon>
        <taxon>Kickxellaceae</taxon>
        <taxon>Linderina</taxon>
    </lineage>
</organism>
<keyword evidence="10" id="KW-1185">Reference proteome</keyword>
<comment type="subcellular location">
    <subcellularLocation>
        <location evidence="1">Nucleus</location>
    </subcellularLocation>
</comment>
<evidence type="ECO:0000256" key="2">
    <source>
        <dbReference type="ARBA" id="ARBA00009788"/>
    </source>
</evidence>
<dbReference type="GO" id="GO:0051123">
    <property type="term" value="P:RNA polymerase II preinitiation complex assembly"/>
    <property type="evidence" value="ECO:0007669"/>
    <property type="project" value="InterPro"/>
</dbReference>
<dbReference type="FunFam" id="1.10.20.10:FF:000061">
    <property type="entry name" value="TFIID subunit"/>
    <property type="match status" value="1"/>
</dbReference>
<feature type="domain" description="TAFII28-like protein" evidence="8">
    <location>
        <begin position="123"/>
        <end position="207"/>
    </location>
</feature>
<dbReference type="EMBL" id="MCFD01000007">
    <property type="protein sequence ID" value="ORX69539.1"/>
    <property type="molecule type" value="Genomic_DNA"/>
</dbReference>
<comment type="caution">
    <text evidence="9">The sequence shown here is derived from an EMBL/GenBank/DDBJ whole genome shotgun (WGS) entry which is preliminary data.</text>
</comment>
<dbReference type="PANTHER" id="PTHR13218">
    <property type="entry name" value="TRANSCRIPTION INITIATION FACTOR TFIID SUBUNIT 11-RELATED"/>
    <property type="match status" value="1"/>
</dbReference>
<evidence type="ECO:0000256" key="5">
    <source>
        <dbReference type="ARBA" id="ARBA00023242"/>
    </source>
</evidence>
<feature type="compositionally biased region" description="Acidic residues" evidence="7">
    <location>
        <begin position="90"/>
        <end position="108"/>
    </location>
</feature>
<dbReference type="Gene3D" id="1.10.20.10">
    <property type="entry name" value="Histone, subunit A"/>
    <property type="match status" value="1"/>
</dbReference>
<dbReference type="STRING" id="61395.A0A1Y1W7Q0"/>
<proteinExistence type="inferred from homology"/>
<dbReference type="InterPro" id="IPR009072">
    <property type="entry name" value="Histone-fold"/>
</dbReference>
<evidence type="ECO:0000256" key="6">
    <source>
        <dbReference type="ARBA" id="ARBA00072882"/>
    </source>
</evidence>
<dbReference type="PANTHER" id="PTHR13218:SF8">
    <property type="entry name" value="TRANSCRIPTION INITIATION FACTOR TFIID SUBUNIT 11"/>
    <property type="match status" value="1"/>
</dbReference>
<dbReference type="SUPFAM" id="SSF47113">
    <property type="entry name" value="Histone-fold"/>
    <property type="match status" value="1"/>
</dbReference>
<sequence>MPNDLTSSTPTSGGSTPHPATPGQPGKKRARTLLTPAALLRQKRKRGGTTLSGRKPTIARSGTATPIKPKPTAPDTAAITEKLKKRTGIPDDEDTEADDDEEEMLGDDEVTLVKQSKEEVKELWDQLSAEQQQRYGVYRRTALSKGAVRRLASSVLGQQISPTLSFVIAGFSKVFVGEIVERAVAVQQERGDSGPLTPAHLREAYRQHKKETGMAANSSGFTKRLF</sequence>
<evidence type="ECO:0000313" key="10">
    <source>
        <dbReference type="Proteomes" id="UP000193922"/>
    </source>
</evidence>
<dbReference type="RefSeq" id="XP_040743227.1">
    <property type="nucleotide sequence ID" value="XM_040887641.1"/>
</dbReference>
<dbReference type="InterPro" id="IPR006809">
    <property type="entry name" value="TAFII28_dom"/>
</dbReference>
<dbReference type="CDD" id="cd08048">
    <property type="entry name" value="HFD_TAF11"/>
    <property type="match status" value="1"/>
</dbReference>
<feature type="compositionally biased region" description="Low complexity" evidence="7">
    <location>
        <begin position="1"/>
        <end position="23"/>
    </location>
</feature>
<name>A0A1Y1W7Q0_9FUNG</name>
<comment type="similarity">
    <text evidence="2">Belongs to the TAF11 family.</text>
</comment>
<dbReference type="GO" id="GO:0046982">
    <property type="term" value="F:protein heterodimerization activity"/>
    <property type="evidence" value="ECO:0007669"/>
    <property type="project" value="InterPro"/>
</dbReference>
<dbReference type="GO" id="GO:0005669">
    <property type="term" value="C:transcription factor TFIID complex"/>
    <property type="evidence" value="ECO:0007669"/>
    <property type="project" value="InterPro"/>
</dbReference>
<evidence type="ECO:0000256" key="4">
    <source>
        <dbReference type="ARBA" id="ARBA00023163"/>
    </source>
</evidence>
<keyword evidence="3" id="KW-0805">Transcription regulation</keyword>
<dbReference type="GO" id="GO:0016251">
    <property type="term" value="F:RNA polymerase II general transcription initiation factor activity"/>
    <property type="evidence" value="ECO:0007669"/>
    <property type="project" value="TreeGrafter"/>
</dbReference>
<evidence type="ECO:0000256" key="7">
    <source>
        <dbReference type="SAM" id="MobiDB-lite"/>
    </source>
</evidence>
<evidence type="ECO:0000259" key="8">
    <source>
        <dbReference type="Pfam" id="PF04719"/>
    </source>
</evidence>
<reference evidence="9 10" key="1">
    <citation type="submission" date="2016-07" db="EMBL/GenBank/DDBJ databases">
        <title>Pervasive Adenine N6-methylation of Active Genes in Fungi.</title>
        <authorList>
            <consortium name="DOE Joint Genome Institute"/>
            <person name="Mondo S.J."/>
            <person name="Dannebaum R.O."/>
            <person name="Kuo R.C."/>
            <person name="Labutti K."/>
            <person name="Haridas S."/>
            <person name="Kuo A."/>
            <person name="Salamov A."/>
            <person name="Ahrendt S.R."/>
            <person name="Lipzen A."/>
            <person name="Sullivan W."/>
            <person name="Andreopoulos W.B."/>
            <person name="Clum A."/>
            <person name="Lindquist E."/>
            <person name="Daum C."/>
            <person name="Ramamoorthy G.K."/>
            <person name="Gryganskyi A."/>
            <person name="Culley D."/>
            <person name="Magnuson J.K."/>
            <person name="James T.Y."/>
            <person name="O'Malley M.A."/>
            <person name="Stajich J.E."/>
            <person name="Spatafora J.W."/>
            <person name="Visel A."/>
            <person name="Grigoriev I.V."/>
        </authorList>
    </citation>
    <scope>NUCLEOTIDE SEQUENCE [LARGE SCALE GENOMIC DNA]</scope>
    <source>
        <strain evidence="9 10">ATCC 12442</strain>
    </source>
</reference>
<keyword evidence="5" id="KW-0539">Nucleus</keyword>
<dbReference type="Proteomes" id="UP000193922">
    <property type="component" value="Unassembled WGS sequence"/>
</dbReference>
<protein>
    <recommendedName>
        <fullName evidence="6">Transcription initiation factor TFIID subunit 11</fullName>
    </recommendedName>
</protein>
<keyword evidence="4" id="KW-0804">Transcription</keyword>
<gene>
    <name evidence="9" type="ORF">DL89DRAFT_267732</name>
</gene>
<dbReference type="InterPro" id="IPR045127">
    <property type="entry name" value="TAF11-like"/>
</dbReference>
<dbReference type="AlphaFoldDB" id="A0A1Y1W7Q0"/>
<dbReference type="Pfam" id="PF04719">
    <property type="entry name" value="TAFII28"/>
    <property type="match status" value="1"/>
</dbReference>
<evidence type="ECO:0000256" key="3">
    <source>
        <dbReference type="ARBA" id="ARBA00023015"/>
    </source>
</evidence>
<dbReference type="OrthoDB" id="28335at2759"/>
<evidence type="ECO:0000313" key="9">
    <source>
        <dbReference type="EMBL" id="ORX69539.1"/>
    </source>
</evidence>
<evidence type="ECO:0000256" key="1">
    <source>
        <dbReference type="ARBA" id="ARBA00004123"/>
    </source>
</evidence>
<feature type="region of interest" description="Disordered" evidence="7">
    <location>
        <begin position="1"/>
        <end position="108"/>
    </location>
</feature>
<dbReference type="GeneID" id="63804289"/>